<evidence type="ECO:0000259" key="13">
    <source>
        <dbReference type="PROSITE" id="PS51643"/>
    </source>
</evidence>
<dbReference type="GO" id="GO:0003676">
    <property type="term" value="F:nucleic acid binding"/>
    <property type="evidence" value="ECO:0007669"/>
    <property type="project" value="InterPro"/>
</dbReference>
<evidence type="ECO:0000256" key="6">
    <source>
        <dbReference type="ARBA" id="ARBA00022801"/>
    </source>
</evidence>
<dbReference type="GO" id="GO:0004518">
    <property type="term" value="F:nuclease activity"/>
    <property type="evidence" value="ECO:0007669"/>
    <property type="project" value="UniProtKB-KW"/>
</dbReference>
<dbReference type="InterPro" id="IPR001650">
    <property type="entry name" value="Helicase_C-like"/>
</dbReference>
<feature type="domain" description="Helicase ATP-binding" evidence="11">
    <location>
        <begin position="246"/>
        <end position="424"/>
    </location>
</feature>
<dbReference type="EMBL" id="DRBS01000097">
    <property type="protein sequence ID" value="HDD43729.1"/>
    <property type="molecule type" value="Genomic_DNA"/>
</dbReference>
<dbReference type="NCBIfam" id="TIGR01596">
    <property type="entry name" value="cas3_HD"/>
    <property type="match status" value="1"/>
</dbReference>
<dbReference type="GO" id="GO:0003724">
    <property type="term" value="F:RNA helicase activity"/>
    <property type="evidence" value="ECO:0007669"/>
    <property type="project" value="TreeGrafter"/>
</dbReference>
<dbReference type="InterPro" id="IPR050079">
    <property type="entry name" value="DEAD_box_RNA_helicase"/>
</dbReference>
<gene>
    <name evidence="14" type="primary">cas3</name>
    <name evidence="14" type="ORF">ENG63_02565</name>
</gene>
<reference evidence="14" key="1">
    <citation type="journal article" date="2020" name="mSystems">
        <title>Genome- and Community-Level Interaction Insights into Carbon Utilization and Element Cycling Functions of Hydrothermarchaeota in Hydrothermal Sediment.</title>
        <authorList>
            <person name="Zhou Z."/>
            <person name="Liu Y."/>
            <person name="Xu W."/>
            <person name="Pan J."/>
            <person name="Luo Z.H."/>
            <person name="Li M."/>
        </authorList>
    </citation>
    <scope>NUCLEOTIDE SEQUENCE [LARGE SCALE GENOMIC DNA]</scope>
    <source>
        <strain evidence="14">HyVt-233</strain>
    </source>
</reference>
<evidence type="ECO:0000256" key="7">
    <source>
        <dbReference type="ARBA" id="ARBA00022806"/>
    </source>
</evidence>
<keyword evidence="5" id="KW-0547">Nucleotide-binding</keyword>
<dbReference type="InterPro" id="IPR054712">
    <property type="entry name" value="Cas3-like_dom"/>
</dbReference>
<evidence type="ECO:0000256" key="8">
    <source>
        <dbReference type="ARBA" id="ARBA00022840"/>
    </source>
</evidence>
<dbReference type="GO" id="GO:0005829">
    <property type="term" value="C:cytosol"/>
    <property type="evidence" value="ECO:0007669"/>
    <property type="project" value="TreeGrafter"/>
</dbReference>
<dbReference type="AlphaFoldDB" id="A0A7C0Y4W5"/>
<dbReference type="PROSITE" id="PS51194">
    <property type="entry name" value="HELICASE_CTER"/>
    <property type="match status" value="1"/>
</dbReference>
<evidence type="ECO:0000256" key="2">
    <source>
        <dbReference type="ARBA" id="ARBA00009046"/>
    </source>
</evidence>
<evidence type="ECO:0000256" key="4">
    <source>
        <dbReference type="ARBA" id="ARBA00022723"/>
    </source>
</evidence>
<keyword evidence="6" id="KW-0378">Hydrolase</keyword>
<evidence type="ECO:0000259" key="12">
    <source>
        <dbReference type="PROSITE" id="PS51194"/>
    </source>
</evidence>
<dbReference type="InterPro" id="IPR027417">
    <property type="entry name" value="P-loop_NTPase"/>
</dbReference>
<dbReference type="GO" id="GO:0051607">
    <property type="term" value="P:defense response to virus"/>
    <property type="evidence" value="ECO:0007669"/>
    <property type="project" value="UniProtKB-KW"/>
</dbReference>
<feature type="domain" description="Helicase C-terminal" evidence="12">
    <location>
        <begin position="439"/>
        <end position="611"/>
    </location>
</feature>
<evidence type="ECO:0000256" key="1">
    <source>
        <dbReference type="ARBA" id="ARBA00006847"/>
    </source>
</evidence>
<protein>
    <submittedName>
        <fullName evidence="14">CRISPR-associated helicase Cas3</fullName>
    </submittedName>
</protein>
<dbReference type="NCBIfam" id="TIGR01587">
    <property type="entry name" value="cas3_core"/>
    <property type="match status" value="1"/>
</dbReference>
<dbReference type="CDD" id="cd09641">
    <property type="entry name" value="Cas3''_I"/>
    <property type="match status" value="1"/>
</dbReference>
<dbReference type="Gene3D" id="3.40.50.300">
    <property type="entry name" value="P-loop containing nucleotide triphosphate hydrolases"/>
    <property type="match status" value="2"/>
</dbReference>
<dbReference type="PANTHER" id="PTHR47959">
    <property type="entry name" value="ATP-DEPENDENT RNA HELICASE RHLE-RELATED"/>
    <property type="match status" value="1"/>
</dbReference>
<dbReference type="PROSITE" id="PS51643">
    <property type="entry name" value="HD_CAS3"/>
    <property type="match status" value="1"/>
</dbReference>
<sequence length="767" mass="90183">MAIKKALEIYLAKSDGTTIKQHIDGLLHQFEVFEKFYPKVLNEKEKQVLKIAIEYHDYGKLNRLFQCKLPVKQRTVKCSGERDDRIPHQYLSPLFLRPLSEKFSKLDVIKIVYAIINHHARGSKYIKGDYAGIDLLLSEIKGNFKDFFSHLGYTKISDETIKFYKKCLTHIIENLGAVKNLNRTFRENPEFVKSVVKLAGLLIKIDHAASGEDLIVEEEPIKGNRERLFLNYLRSQNKLSKLKPFQEKFKDYKNLVLVADTGLGKTGLAVLWSKRKMFYVLPNRTSTNAMFETMKEIFGESKAGLLHSTSLFYVYENAEKEDYTILRDFDNTRNLSKPVTISTADQLFTSVFKYPTYEKTYATLSYSDVVIDEIQGFEPAQIVPMLRQIEETVKLGTRYLIITATLPEIIKNEFEKMGFTVKTNDPETIDKTRRHKVKILEKDIFSVKDDILEKATKDKNILVITNTVSTAQDLYLKLSENLADEHIKVKLLHSRFIWKTRKEKENEIKEDYRKFKRNIWITTQLVEASLDIDFDVLFTEAAPADSLIQRMGRVWRHKNEDYPEEEFNVYILSIVNEKKDVYEKVLREKSLDLIKKYLTEEGFLLSENKREIVEILYSEETLTSLNSKYFDEWKKVEKILNSEWEYLFKSEAHKIFRDIFTFEAIPFVFKEKIKNLVEDYKETKEIVGKSKRKLKRLKILKGINDYKIPVPVYWVLNEKVKNKTPFEVLDKDLNLYILAKYFKYDDRLGVRLDKNELKKNEIEETII</sequence>
<accession>A0A7C0Y4W5</accession>
<dbReference type="GO" id="GO:0046872">
    <property type="term" value="F:metal ion binding"/>
    <property type="evidence" value="ECO:0007669"/>
    <property type="project" value="UniProtKB-KW"/>
</dbReference>
<comment type="similarity">
    <text evidence="10">Belongs to the DEAD box helicase family.</text>
</comment>
<organism evidence="14">
    <name type="scientific">Desulfofervidus auxilii</name>
    <dbReference type="NCBI Taxonomy" id="1621989"/>
    <lineage>
        <taxon>Bacteria</taxon>
        <taxon>Pseudomonadati</taxon>
        <taxon>Thermodesulfobacteriota</taxon>
        <taxon>Candidatus Desulfofervidia</taxon>
        <taxon>Candidatus Desulfofervidales</taxon>
        <taxon>Candidatus Desulfofervidaceae</taxon>
        <taxon>Candidatus Desulfofervidus</taxon>
    </lineage>
</organism>
<dbReference type="Gene3D" id="1.10.3210.30">
    <property type="match status" value="1"/>
</dbReference>
<keyword evidence="4" id="KW-0479">Metal-binding</keyword>
<feature type="domain" description="HD Cas3-type" evidence="13">
    <location>
        <begin position="12"/>
        <end position="208"/>
    </location>
</feature>
<dbReference type="InterPro" id="IPR011545">
    <property type="entry name" value="DEAD/DEAH_box_helicase_dom"/>
</dbReference>
<comment type="similarity">
    <text evidence="2">In the central section; belongs to the CRISPR-associated helicase Cas3 family.</text>
</comment>
<evidence type="ECO:0000256" key="10">
    <source>
        <dbReference type="ARBA" id="ARBA00038437"/>
    </source>
</evidence>
<dbReference type="PROSITE" id="PS51192">
    <property type="entry name" value="HELICASE_ATP_BIND_1"/>
    <property type="match status" value="1"/>
</dbReference>
<dbReference type="InterPro" id="IPR006474">
    <property type="entry name" value="Helicase_Cas3_CRISPR-ass_core"/>
</dbReference>
<dbReference type="SMART" id="SM00490">
    <property type="entry name" value="HELICc"/>
    <property type="match status" value="1"/>
</dbReference>
<keyword evidence="8" id="KW-0067">ATP-binding</keyword>
<dbReference type="Proteomes" id="UP000886289">
    <property type="component" value="Unassembled WGS sequence"/>
</dbReference>
<comment type="similarity">
    <text evidence="1">In the N-terminal section; belongs to the CRISPR-associated nuclease Cas3-HD family.</text>
</comment>
<dbReference type="PANTHER" id="PTHR47959:SF16">
    <property type="entry name" value="CRISPR-ASSOCIATED NUCLEASE_HELICASE CAS3-RELATED"/>
    <property type="match status" value="1"/>
</dbReference>
<dbReference type="SMART" id="SM00487">
    <property type="entry name" value="DEXDc"/>
    <property type="match status" value="1"/>
</dbReference>
<evidence type="ECO:0000256" key="3">
    <source>
        <dbReference type="ARBA" id="ARBA00022722"/>
    </source>
</evidence>
<dbReference type="Pfam" id="PF18019">
    <property type="entry name" value="Cas3_HD"/>
    <property type="match status" value="1"/>
</dbReference>
<evidence type="ECO:0000256" key="9">
    <source>
        <dbReference type="ARBA" id="ARBA00023118"/>
    </source>
</evidence>
<keyword evidence="7" id="KW-0347">Helicase</keyword>
<evidence type="ECO:0000256" key="5">
    <source>
        <dbReference type="ARBA" id="ARBA00022741"/>
    </source>
</evidence>
<dbReference type="InterPro" id="IPR006483">
    <property type="entry name" value="CRISPR-assoc_Cas3_HD"/>
</dbReference>
<evidence type="ECO:0000259" key="11">
    <source>
        <dbReference type="PROSITE" id="PS51192"/>
    </source>
</evidence>
<dbReference type="InterPro" id="IPR038257">
    <property type="entry name" value="CRISPR-assoc_Cas3_HD_sf"/>
</dbReference>
<dbReference type="InterPro" id="IPR014001">
    <property type="entry name" value="Helicase_ATP-bd"/>
</dbReference>
<dbReference type="GO" id="GO:0016787">
    <property type="term" value="F:hydrolase activity"/>
    <property type="evidence" value="ECO:0007669"/>
    <property type="project" value="UniProtKB-KW"/>
</dbReference>
<comment type="caution">
    <text evidence="14">The sequence shown here is derived from an EMBL/GenBank/DDBJ whole genome shotgun (WGS) entry which is preliminary data.</text>
</comment>
<keyword evidence="9" id="KW-0051">Antiviral defense</keyword>
<name>A0A7C0Y4W5_DESA2</name>
<dbReference type="Pfam" id="PF00270">
    <property type="entry name" value="DEAD"/>
    <property type="match status" value="1"/>
</dbReference>
<dbReference type="SUPFAM" id="SSF52540">
    <property type="entry name" value="P-loop containing nucleoside triphosphate hydrolases"/>
    <property type="match status" value="1"/>
</dbReference>
<dbReference type="Pfam" id="PF22590">
    <property type="entry name" value="Cas3-like_C_2"/>
    <property type="match status" value="1"/>
</dbReference>
<evidence type="ECO:0000313" key="14">
    <source>
        <dbReference type="EMBL" id="HDD43729.1"/>
    </source>
</evidence>
<keyword evidence="3" id="KW-0540">Nuclease</keyword>
<proteinExistence type="inferred from homology"/>
<dbReference type="GO" id="GO:0005524">
    <property type="term" value="F:ATP binding"/>
    <property type="evidence" value="ECO:0007669"/>
    <property type="project" value="UniProtKB-KW"/>
</dbReference>